<evidence type="ECO:0000256" key="1">
    <source>
        <dbReference type="SAM" id="Phobius"/>
    </source>
</evidence>
<sequence>MLGLWTVHAHTYLLVLATITTLVFALPITLWPLTWARLMGWRLPEHTDLAVYFGRCLGAFILIVEALMVRAGLTGEAITTTFEVLAAVAALMVLVHIYGAVKRIQPLSETLEIGMYSGMLLLTLLFWPTPSLL</sequence>
<accession>A0A9W6KE01</accession>
<evidence type="ECO:0000313" key="3">
    <source>
        <dbReference type="Proteomes" id="UP001143328"/>
    </source>
</evidence>
<feature type="transmembrane region" description="Helical" evidence="1">
    <location>
        <begin position="113"/>
        <end position="130"/>
    </location>
</feature>
<dbReference type="Proteomes" id="UP001143328">
    <property type="component" value="Unassembled WGS sequence"/>
</dbReference>
<comment type="caution">
    <text evidence="2">The sequence shown here is derived from an EMBL/GenBank/DDBJ whole genome shotgun (WGS) entry which is preliminary data.</text>
</comment>
<keyword evidence="1" id="KW-0812">Transmembrane</keyword>
<organism evidence="2 3">
    <name type="scientific">Pseudomonas turukhanskensis</name>
    <dbReference type="NCBI Taxonomy" id="1806536"/>
    <lineage>
        <taxon>Bacteria</taxon>
        <taxon>Pseudomonadati</taxon>
        <taxon>Pseudomonadota</taxon>
        <taxon>Gammaproteobacteria</taxon>
        <taxon>Pseudomonadales</taxon>
        <taxon>Pseudomonadaceae</taxon>
        <taxon>Pseudomonas</taxon>
    </lineage>
</organism>
<reference evidence="2" key="1">
    <citation type="journal article" date="2014" name="Int. J. Syst. Evol. Microbiol.">
        <title>Complete genome sequence of Corynebacterium casei LMG S-19264T (=DSM 44701T), isolated from a smear-ripened cheese.</title>
        <authorList>
            <consortium name="US DOE Joint Genome Institute (JGI-PGF)"/>
            <person name="Walter F."/>
            <person name="Albersmeier A."/>
            <person name="Kalinowski J."/>
            <person name="Ruckert C."/>
        </authorList>
    </citation>
    <scope>NUCLEOTIDE SEQUENCE</scope>
    <source>
        <strain evidence="2">VKM B-2935</strain>
    </source>
</reference>
<keyword evidence="3" id="KW-1185">Reference proteome</keyword>
<dbReference type="AlphaFoldDB" id="A0A9W6KE01"/>
<name>A0A9W6KE01_9PSED</name>
<feature type="transmembrane region" description="Helical" evidence="1">
    <location>
        <begin position="52"/>
        <end position="72"/>
    </location>
</feature>
<dbReference type="RefSeq" id="WP_271198040.1">
    <property type="nucleotide sequence ID" value="NZ_BSFN01000026.1"/>
</dbReference>
<gene>
    <name evidence="2" type="ORF">GCM10017655_48420</name>
</gene>
<dbReference type="EMBL" id="BSFN01000026">
    <property type="protein sequence ID" value="GLK91778.1"/>
    <property type="molecule type" value="Genomic_DNA"/>
</dbReference>
<keyword evidence="1" id="KW-1133">Transmembrane helix</keyword>
<reference evidence="2" key="2">
    <citation type="submission" date="2023-01" db="EMBL/GenBank/DDBJ databases">
        <authorList>
            <person name="Sun Q."/>
            <person name="Evtushenko L."/>
        </authorList>
    </citation>
    <scope>NUCLEOTIDE SEQUENCE</scope>
    <source>
        <strain evidence="2">VKM B-2935</strain>
    </source>
</reference>
<protein>
    <submittedName>
        <fullName evidence="2">Uncharacterized protein</fullName>
    </submittedName>
</protein>
<proteinExistence type="predicted"/>
<evidence type="ECO:0000313" key="2">
    <source>
        <dbReference type="EMBL" id="GLK91778.1"/>
    </source>
</evidence>
<feature type="transmembrane region" description="Helical" evidence="1">
    <location>
        <begin position="12"/>
        <end position="31"/>
    </location>
</feature>
<feature type="transmembrane region" description="Helical" evidence="1">
    <location>
        <begin position="84"/>
        <end position="101"/>
    </location>
</feature>
<keyword evidence="1" id="KW-0472">Membrane</keyword>